<keyword evidence="1" id="KW-1133">Transmembrane helix</keyword>
<gene>
    <name evidence="3" type="ORF">NO1_1273</name>
</gene>
<organism evidence="3 4">
    <name type="scientific">Termititenax aidoneus</name>
    <dbReference type="NCBI Taxonomy" id="2218524"/>
    <lineage>
        <taxon>Bacteria</taxon>
        <taxon>Bacillati</taxon>
        <taxon>Candidatus Margulisiibacteriota</taxon>
        <taxon>Candidatus Termititenacia</taxon>
        <taxon>Candidatus Termititenacales</taxon>
        <taxon>Candidatus Termititenacaceae</taxon>
        <taxon>Candidatus Termititenax</taxon>
    </lineage>
</organism>
<evidence type="ECO:0000313" key="4">
    <source>
        <dbReference type="Proteomes" id="UP000269352"/>
    </source>
</evidence>
<keyword evidence="1" id="KW-0812">Transmembrane</keyword>
<dbReference type="AlphaFoldDB" id="A0A388TB84"/>
<comment type="caution">
    <text evidence="3">The sequence shown here is derived from an EMBL/GenBank/DDBJ whole genome shotgun (WGS) entry which is preliminary data.</text>
</comment>
<evidence type="ECO:0000313" key="3">
    <source>
        <dbReference type="EMBL" id="GBR74036.1"/>
    </source>
</evidence>
<keyword evidence="2" id="KW-0732">Signal</keyword>
<sequence>MKKLLLGVMLLFCFSFAARPTMEIGAFETLIGWKQYTPGGQLESIMGVNWLMGLTYKRYFNRLQAKTINPYWMIGTTFVVVPMAGIGLDYVVDQNWTVGGALGLPLTNLHVSYSF</sequence>
<feature type="signal peptide" evidence="2">
    <location>
        <begin position="1"/>
        <end position="17"/>
    </location>
</feature>
<proteinExistence type="predicted"/>
<name>A0A388TB84_TERA1</name>
<evidence type="ECO:0000256" key="1">
    <source>
        <dbReference type="SAM" id="Phobius"/>
    </source>
</evidence>
<evidence type="ECO:0000256" key="2">
    <source>
        <dbReference type="SAM" id="SignalP"/>
    </source>
</evidence>
<accession>A0A388TB84</accession>
<keyword evidence="4" id="KW-1185">Reference proteome</keyword>
<reference evidence="3 4" key="1">
    <citation type="journal article" date="2019" name="ISME J.">
        <title>Genome analyses of uncultured TG2/ZB3 bacteria in 'Margulisbacteria' specifically attached to ectosymbiotic spirochetes of protists in the termite gut.</title>
        <authorList>
            <person name="Utami Y.D."/>
            <person name="Kuwahara H."/>
            <person name="Igai K."/>
            <person name="Murakami T."/>
            <person name="Sugaya K."/>
            <person name="Morikawa T."/>
            <person name="Nagura Y."/>
            <person name="Yuki M."/>
            <person name="Deevong P."/>
            <person name="Inoue T."/>
            <person name="Kihara K."/>
            <person name="Lo N."/>
            <person name="Yamada A."/>
            <person name="Ohkuma M."/>
            <person name="Hongoh Y."/>
        </authorList>
    </citation>
    <scope>NUCLEOTIDE SEQUENCE [LARGE SCALE GENOMIC DNA]</scope>
    <source>
        <strain evidence="3">NkOx7-01</strain>
    </source>
</reference>
<protein>
    <submittedName>
        <fullName evidence="3">Uncharacterized protein</fullName>
    </submittedName>
</protein>
<dbReference type="EMBL" id="BGZN01000027">
    <property type="protein sequence ID" value="GBR74036.1"/>
    <property type="molecule type" value="Genomic_DNA"/>
</dbReference>
<feature type="chain" id="PRO_5017415696" evidence="2">
    <location>
        <begin position="18"/>
        <end position="115"/>
    </location>
</feature>
<dbReference type="Proteomes" id="UP000269352">
    <property type="component" value="Unassembled WGS sequence"/>
</dbReference>
<keyword evidence="1" id="KW-0472">Membrane</keyword>
<feature type="transmembrane region" description="Helical" evidence="1">
    <location>
        <begin position="71"/>
        <end position="92"/>
    </location>
</feature>